<protein>
    <submittedName>
        <fullName evidence="2">Uncharacterized protein</fullName>
    </submittedName>
</protein>
<reference evidence="1 3" key="1">
    <citation type="submission" date="2016-11" db="EMBL/GenBank/DDBJ databases">
        <authorList>
            <person name="Klemetsen T."/>
        </authorList>
    </citation>
    <scope>NUCLEOTIDE SEQUENCE [LARGE SCALE GENOMIC DNA]</scope>
    <source>
        <strain evidence="1">MT 2528</strain>
    </source>
</reference>
<accession>A0A1L0ADE6</accession>
<organism evidence="2 4">
    <name type="scientific">Moritella viscosa</name>
    <dbReference type="NCBI Taxonomy" id="80854"/>
    <lineage>
        <taxon>Bacteria</taxon>
        <taxon>Pseudomonadati</taxon>
        <taxon>Pseudomonadota</taxon>
        <taxon>Gammaproteobacteria</taxon>
        <taxon>Alteromonadales</taxon>
        <taxon>Moritellaceae</taxon>
        <taxon>Moritella</taxon>
    </lineage>
</organism>
<sequence length="55" mass="6198">MTIIFNGTQIQVKQPVHSISVHKNRVAFTDSQGEKIAQLATVTERRNFIDMLVSV</sequence>
<evidence type="ECO:0000313" key="2">
    <source>
        <dbReference type="EMBL" id="SGZ17683.1"/>
    </source>
</evidence>
<evidence type="ECO:0000313" key="1">
    <source>
        <dbReference type="EMBL" id="SGY84778.1"/>
    </source>
</evidence>
<dbReference type="EMBL" id="FPLD01000131">
    <property type="protein sequence ID" value="SGZ17683.1"/>
    <property type="molecule type" value="Genomic_DNA"/>
</dbReference>
<name>A0A1L0ADE6_9GAMM</name>
<proteinExistence type="predicted"/>
<dbReference type="GeneID" id="61298403"/>
<keyword evidence="3" id="KW-1185">Reference proteome</keyword>
<dbReference type="RefSeq" id="WP_170860707.1">
    <property type="nucleotide sequence ID" value="NZ_CAWQZC010000047.1"/>
</dbReference>
<dbReference type="EMBL" id="FPLJ01000021">
    <property type="protein sequence ID" value="SGY84778.1"/>
    <property type="molecule type" value="Genomic_DNA"/>
</dbReference>
<evidence type="ECO:0000313" key="4">
    <source>
        <dbReference type="Proteomes" id="UP000183794"/>
    </source>
</evidence>
<gene>
    <name evidence="1" type="ORF">MT2528_0719</name>
    <name evidence="2" type="ORF">NVI5450_4558</name>
</gene>
<evidence type="ECO:0000313" key="3">
    <source>
        <dbReference type="Proteomes" id="UP000182660"/>
    </source>
</evidence>
<reference evidence="2 4" key="2">
    <citation type="submission" date="2016-11" db="EMBL/GenBank/DDBJ databases">
        <authorList>
            <person name="Jaros S."/>
            <person name="Januszkiewicz K."/>
            <person name="Wedrychowicz H."/>
        </authorList>
    </citation>
    <scope>NUCLEOTIDE SEQUENCE [LARGE SCALE GENOMIC DNA]</scope>
    <source>
        <strain evidence="2">NVI 5450</strain>
    </source>
</reference>
<dbReference type="Proteomes" id="UP000183794">
    <property type="component" value="Unassembled WGS sequence"/>
</dbReference>
<dbReference type="Proteomes" id="UP000182660">
    <property type="component" value="Unassembled WGS sequence"/>
</dbReference>
<dbReference type="AlphaFoldDB" id="A0A1L0ADE6"/>